<keyword evidence="14" id="KW-1185">Reference proteome</keyword>
<feature type="transmembrane region" description="Helical" evidence="10">
    <location>
        <begin position="198"/>
        <end position="216"/>
    </location>
</feature>
<evidence type="ECO:0000256" key="6">
    <source>
        <dbReference type="ARBA" id="ARBA00022840"/>
    </source>
</evidence>
<dbReference type="RefSeq" id="WP_263748084.1">
    <property type="nucleotide sequence ID" value="NZ_JAOWRF010000334.1"/>
</dbReference>
<dbReference type="PRINTS" id="PR00119">
    <property type="entry name" value="CATATPASE"/>
</dbReference>
<feature type="transmembrane region" description="Helical" evidence="10">
    <location>
        <begin position="98"/>
        <end position="119"/>
    </location>
</feature>
<dbReference type="InterPro" id="IPR023299">
    <property type="entry name" value="ATPase_P-typ_cyto_dom_N"/>
</dbReference>
<dbReference type="NCBIfam" id="TIGR01525">
    <property type="entry name" value="ATPase-IB_hvy"/>
    <property type="match status" value="1"/>
</dbReference>
<organism evidence="13 14">
    <name type="scientific">Plectonema radiosum NIES-515</name>
    <dbReference type="NCBI Taxonomy" id="2986073"/>
    <lineage>
        <taxon>Bacteria</taxon>
        <taxon>Bacillati</taxon>
        <taxon>Cyanobacteriota</taxon>
        <taxon>Cyanophyceae</taxon>
        <taxon>Oscillatoriophycideae</taxon>
        <taxon>Oscillatoriales</taxon>
        <taxon>Microcoleaceae</taxon>
        <taxon>Plectonema</taxon>
    </lineage>
</organism>
<dbReference type="Gene3D" id="2.70.150.10">
    <property type="entry name" value="Calcium-transporting ATPase, cytoplasmic transduction domain A"/>
    <property type="match status" value="1"/>
</dbReference>
<feature type="domain" description="HMA" evidence="12">
    <location>
        <begin position="2"/>
        <end position="68"/>
    </location>
</feature>
<feature type="transmembrane region" description="Helical" evidence="10">
    <location>
        <begin position="837"/>
        <end position="856"/>
    </location>
</feature>
<dbReference type="NCBIfam" id="TIGR01511">
    <property type="entry name" value="ATPase-IB1_Cu"/>
    <property type="match status" value="1"/>
</dbReference>
<dbReference type="PANTHER" id="PTHR43520">
    <property type="entry name" value="ATP7, ISOFORM B"/>
    <property type="match status" value="1"/>
</dbReference>
<dbReference type="InterPro" id="IPR036412">
    <property type="entry name" value="HAD-like_sf"/>
</dbReference>
<feature type="transmembrane region" description="Helical" evidence="10">
    <location>
        <begin position="378"/>
        <end position="399"/>
    </location>
</feature>
<dbReference type="InterPro" id="IPR059000">
    <property type="entry name" value="ATPase_P-type_domA"/>
</dbReference>
<dbReference type="Gene3D" id="3.40.50.1000">
    <property type="entry name" value="HAD superfamily/HAD-like"/>
    <property type="match status" value="2"/>
</dbReference>
<dbReference type="CDD" id="cd02094">
    <property type="entry name" value="P-type_ATPase_Cu-like"/>
    <property type="match status" value="1"/>
</dbReference>
<keyword evidence="10" id="KW-1003">Cell membrane</keyword>
<dbReference type="InterPro" id="IPR036163">
    <property type="entry name" value="HMA_dom_sf"/>
</dbReference>
<comment type="caution">
    <text evidence="13">The sequence shown here is derived from an EMBL/GenBank/DDBJ whole genome shotgun (WGS) entry which is preliminary data.</text>
</comment>
<evidence type="ECO:0000256" key="10">
    <source>
        <dbReference type="RuleBase" id="RU362081"/>
    </source>
</evidence>
<feature type="compositionally biased region" description="Basic and acidic residues" evidence="11">
    <location>
        <begin position="649"/>
        <end position="660"/>
    </location>
</feature>
<keyword evidence="5 10" id="KW-0547">Nucleotide-binding</keyword>
<dbReference type="PROSITE" id="PS00154">
    <property type="entry name" value="ATPASE_E1_E2"/>
    <property type="match status" value="1"/>
</dbReference>
<evidence type="ECO:0000256" key="1">
    <source>
        <dbReference type="ARBA" id="ARBA00004127"/>
    </source>
</evidence>
<dbReference type="NCBIfam" id="TIGR01494">
    <property type="entry name" value="ATPase_P-type"/>
    <property type="match status" value="3"/>
</dbReference>
<dbReference type="PROSITE" id="PS50846">
    <property type="entry name" value="HMA_2"/>
    <property type="match status" value="1"/>
</dbReference>
<dbReference type="PROSITE" id="PS01047">
    <property type="entry name" value="HMA_1"/>
    <property type="match status" value="1"/>
</dbReference>
<comment type="subcellular location">
    <subcellularLocation>
        <location evidence="10">Cell membrane</location>
    </subcellularLocation>
    <subcellularLocation>
        <location evidence="1">Endomembrane system</location>
        <topology evidence="1">Multi-pass membrane protein</topology>
    </subcellularLocation>
</comment>
<dbReference type="EMBL" id="JAOWRF010000334">
    <property type="protein sequence ID" value="MCV3216419.1"/>
    <property type="molecule type" value="Genomic_DNA"/>
</dbReference>
<dbReference type="SUPFAM" id="SSF81665">
    <property type="entry name" value="Calcium ATPase, transmembrane domain M"/>
    <property type="match status" value="1"/>
</dbReference>
<evidence type="ECO:0000256" key="11">
    <source>
        <dbReference type="SAM" id="MobiDB-lite"/>
    </source>
</evidence>
<dbReference type="Pfam" id="PF00122">
    <property type="entry name" value="E1-E2_ATPase"/>
    <property type="match status" value="1"/>
</dbReference>
<dbReference type="SUPFAM" id="SSF56784">
    <property type="entry name" value="HAD-like"/>
    <property type="match status" value="2"/>
</dbReference>
<dbReference type="Proteomes" id="UP001526143">
    <property type="component" value="Unassembled WGS sequence"/>
</dbReference>
<keyword evidence="3 10" id="KW-0812">Transmembrane</keyword>
<reference evidence="13 14" key="1">
    <citation type="submission" date="2022-10" db="EMBL/GenBank/DDBJ databases">
        <title>Identification of biosynthetic pathway for the production of the potent trypsin inhibitor radiosumin.</title>
        <authorList>
            <person name="Fewer D.P."/>
            <person name="Delbaje E."/>
            <person name="Ouyang X."/>
            <person name="Agostino P.D."/>
            <person name="Wahlsten M."/>
            <person name="Jokela J."/>
            <person name="Permi P."/>
            <person name="Haapaniemi E."/>
            <person name="Koistinen H."/>
        </authorList>
    </citation>
    <scope>NUCLEOTIDE SEQUENCE [LARGE SCALE GENOMIC DNA]</scope>
    <source>
        <strain evidence="13 14">NIES-515</strain>
    </source>
</reference>
<accession>A0ABT3B4W2</accession>
<evidence type="ECO:0000256" key="5">
    <source>
        <dbReference type="ARBA" id="ARBA00022741"/>
    </source>
</evidence>
<dbReference type="InterPro" id="IPR023298">
    <property type="entry name" value="ATPase_P-typ_TM_dom_sf"/>
</dbReference>
<dbReference type="PRINTS" id="PR00943">
    <property type="entry name" value="CUATPASE"/>
</dbReference>
<evidence type="ECO:0000259" key="12">
    <source>
        <dbReference type="PROSITE" id="PS50846"/>
    </source>
</evidence>
<proteinExistence type="inferred from homology"/>
<feature type="transmembrane region" description="Helical" evidence="10">
    <location>
        <begin position="162"/>
        <end position="186"/>
    </location>
</feature>
<keyword evidence="4 10" id="KW-0479">Metal-binding</keyword>
<evidence type="ECO:0000256" key="4">
    <source>
        <dbReference type="ARBA" id="ARBA00022723"/>
    </source>
</evidence>
<sequence length="863" mass="93087">MDTLTLKLRGMSCASCAKRIEKTILSVTGVSECSVNFGAEQALVKYNPRKTNLKQIQSAVEAAGYSAYSLEDEGIMTGEDDAEKAVRLAELRNLKIKLAVAAVISILLVIGSLPMMIGLHLPFIPAWLHNPWLQLILTTPVQFWCGYKFYINSWKALRNRSATMDTLIVLGTSAAYFYSLFATIFPAFFVNQGLMPEVYYETAAVVITLISLGKLLESRARGQTSEAIRQLIGLQARDARVIRNGKEIDIPIQEVIIDDVILVRPGEKVPVDGEVIEGNSTVDESMVTGESLPNKKVPGDEVIGATINKTGSFKFRATRIGKDTFLAQIVQLVQQAQGSNPPIQRLADRVTEWFVPAVIIIAVVTFIIWFSVTRNLSLSLITTVGVLIIACPCALGLATPTSVMVGTGKGAENGILIKDATSLEMAHKIKTIVLDKTGTLTQGKPTVTDFVTVNGTANNNEMKLLQLVAAVERNSEHPLGEAIVNYARSQQVNFPEAQNFQAIAGSGVQGFVGNQLVQIGTQRWLEENLTPLPPSLGGKGENDSPLVVGEGVGERLDYFKPVWEAAGKTVVLIAVDGKIEGLMGIADALKPSSQDAVKALQKMGLEVVMLTGDNRQTAQAIASQVNITNIFAEVRPDEKVAVIKSLQGERGRGGDGERGGWGDGGTRGLLGDKETRKNIFPPLPHTTLPPHHASQYGSVNVCRDYQVQRLYKGFGFTNILNRTVLPPHHASPTPRFPHTTLPHSLVAMVGDGINDAPALAQADVGFAIGTGTDIAIAASDITLISGDLQGIVTAIKLSRATIRNIRQNLFFAFIYNVAGIPIAAGVFYPIFGWLLNPMIAGGAMAFSSVFVVTNALRLRNFRN</sequence>
<evidence type="ECO:0000256" key="9">
    <source>
        <dbReference type="ARBA" id="ARBA00023136"/>
    </source>
</evidence>
<feature type="region of interest" description="Disordered" evidence="11">
    <location>
        <begin position="649"/>
        <end position="672"/>
    </location>
</feature>
<dbReference type="InterPro" id="IPR018303">
    <property type="entry name" value="ATPase_P-typ_P_site"/>
</dbReference>
<dbReference type="InterPro" id="IPR006121">
    <property type="entry name" value="HMA_dom"/>
</dbReference>
<name>A0ABT3B4W2_9CYAN</name>
<comment type="similarity">
    <text evidence="2 10">Belongs to the cation transport ATPase (P-type) (TC 3.A.3) family. Type IB subfamily.</text>
</comment>
<feature type="transmembrane region" description="Helical" evidence="10">
    <location>
        <begin position="809"/>
        <end position="831"/>
    </location>
</feature>
<evidence type="ECO:0000256" key="8">
    <source>
        <dbReference type="ARBA" id="ARBA00022989"/>
    </source>
</evidence>
<evidence type="ECO:0000256" key="2">
    <source>
        <dbReference type="ARBA" id="ARBA00006024"/>
    </source>
</evidence>
<dbReference type="SUPFAM" id="SSF81653">
    <property type="entry name" value="Calcium ATPase, transduction domain A"/>
    <property type="match status" value="1"/>
</dbReference>
<keyword evidence="7" id="KW-1278">Translocase</keyword>
<evidence type="ECO:0000313" key="14">
    <source>
        <dbReference type="Proteomes" id="UP001526143"/>
    </source>
</evidence>
<dbReference type="CDD" id="cd00371">
    <property type="entry name" value="HMA"/>
    <property type="match status" value="1"/>
</dbReference>
<dbReference type="InterPro" id="IPR008250">
    <property type="entry name" value="ATPase_P-typ_transduc_dom_A_sf"/>
</dbReference>
<dbReference type="SUPFAM" id="SSF55008">
    <property type="entry name" value="HMA, heavy metal-associated domain"/>
    <property type="match status" value="1"/>
</dbReference>
<dbReference type="InterPro" id="IPR001757">
    <property type="entry name" value="P_typ_ATPase"/>
</dbReference>
<keyword evidence="6 10" id="KW-0067">ATP-binding</keyword>
<evidence type="ECO:0000256" key="7">
    <source>
        <dbReference type="ARBA" id="ARBA00022967"/>
    </source>
</evidence>
<keyword evidence="9 10" id="KW-0472">Membrane</keyword>
<keyword evidence="8 10" id="KW-1133">Transmembrane helix</keyword>
<evidence type="ECO:0000313" key="13">
    <source>
        <dbReference type="EMBL" id="MCV3216419.1"/>
    </source>
</evidence>
<protein>
    <submittedName>
        <fullName evidence="13">Heavy metal translocating P-type ATPase</fullName>
    </submittedName>
</protein>
<gene>
    <name evidence="13" type="ORF">OGM63_23380</name>
</gene>
<dbReference type="Gene3D" id="3.30.70.100">
    <property type="match status" value="1"/>
</dbReference>
<dbReference type="PANTHER" id="PTHR43520:SF8">
    <property type="entry name" value="P-TYPE CU(+) TRANSPORTER"/>
    <property type="match status" value="1"/>
</dbReference>
<dbReference type="Pfam" id="PF00702">
    <property type="entry name" value="Hydrolase"/>
    <property type="match status" value="1"/>
</dbReference>
<dbReference type="Gene3D" id="3.40.1110.10">
    <property type="entry name" value="Calcium-transporting ATPase, cytoplasmic domain N"/>
    <property type="match status" value="1"/>
</dbReference>
<dbReference type="InterPro" id="IPR017969">
    <property type="entry name" value="Heavy-metal-associated_CS"/>
</dbReference>
<feature type="transmembrane region" description="Helical" evidence="10">
    <location>
        <begin position="131"/>
        <end position="150"/>
    </location>
</feature>
<dbReference type="InterPro" id="IPR023214">
    <property type="entry name" value="HAD_sf"/>
</dbReference>
<feature type="transmembrane region" description="Helical" evidence="10">
    <location>
        <begin position="353"/>
        <end position="372"/>
    </location>
</feature>
<dbReference type="Pfam" id="PF00403">
    <property type="entry name" value="HMA"/>
    <property type="match status" value="1"/>
</dbReference>
<dbReference type="InterPro" id="IPR027256">
    <property type="entry name" value="P-typ_ATPase_IB"/>
</dbReference>
<evidence type="ECO:0000256" key="3">
    <source>
        <dbReference type="ARBA" id="ARBA00022692"/>
    </source>
</evidence>